<sequence length="533" mass="60095">MVKLEDENGKIYGNEDKEEEAINEENEEEEEEKEENDEFSEEEEEEEEKSKGGRRKGKVKEERYGKNKGRGKGGRRREEVEEEEEEEERSKSRKEKVLEDEELNKEKMPDQIPMQRERTKTTTRKPQIDRSSRPGTSSSISSTTVVPEIGKESITGMLANRVRAQVSNKDLHEKPGWLVAFFGLLGMALICCCVYGIIRKLFAKRRHGEKNKSTGKLGGFGGLFGGSKVATGMDAIDGILGGGVANKFGADMENLGTNMEQNEKEQAGQKEELNLGRIQYKLDYDFQQGQLAVTVIQAENLPGMDMSGTSDPYVKLYLLPEKKKKVETKVHRKTLNPVFNETFIFKVPFNELPSKTLVFSIYDFDRFSKHDQIGQVILPLGKIDLGQVIEEWKDIQPPPDDKEAEKNLGDICFSLRYVPTAGKLTVVVLEAKNLKKMDVGGLSDPYVKIVLMQGGKRLKKKKTKVMLLITVMDYDKLGSNDAIGRVLLGCAATGAELRHWMDMLASPRRPIAQWHTLQPIEDDEKPKENGTAD</sequence>
<dbReference type="InterPro" id="IPR035892">
    <property type="entry name" value="C2_domain_sf"/>
</dbReference>
<feature type="compositionally biased region" description="Basic and acidic residues" evidence="2">
    <location>
        <begin position="104"/>
        <end position="132"/>
    </location>
</feature>
<dbReference type="GO" id="GO:0030424">
    <property type="term" value="C:axon"/>
    <property type="evidence" value="ECO:0007669"/>
    <property type="project" value="TreeGrafter"/>
</dbReference>
<dbReference type="GO" id="GO:0031045">
    <property type="term" value="C:dense core granule"/>
    <property type="evidence" value="ECO:0007669"/>
    <property type="project" value="TreeGrafter"/>
</dbReference>
<evidence type="ECO:0000313" key="6">
    <source>
        <dbReference type="WBParaSite" id="MhA1_Contig167.frz3.gene6"/>
    </source>
</evidence>
<feature type="compositionally biased region" description="Low complexity" evidence="2">
    <location>
        <begin position="133"/>
        <end position="144"/>
    </location>
</feature>
<keyword evidence="1" id="KW-0677">Repeat</keyword>
<keyword evidence="5" id="KW-1185">Reference proteome</keyword>
<dbReference type="CDD" id="cd08385">
    <property type="entry name" value="C2A_Synaptotagmin-1-5-6-9-10"/>
    <property type="match status" value="1"/>
</dbReference>
<name>A0A1I8BA97_MELHA</name>
<keyword evidence="3" id="KW-0472">Membrane</keyword>
<dbReference type="GO" id="GO:0001786">
    <property type="term" value="F:phosphatidylserine binding"/>
    <property type="evidence" value="ECO:0007669"/>
    <property type="project" value="TreeGrafter"/>
</dbReference>
<keyword evidence="3" id="KW-1133">Transmembrane helix</keyword>
<organism evidence="5 6">
    <name type="scientific">Meloidogyne hapla</name>
    <name type="common">Root-knot nematode worm</name>
    <dbReference type="NCBI Taxonomy" id="6305"/>
    <lineage>
        <taxon>Eukaryota</taxon>
        <taxon>Metazoa</taxon>
        <taxon>Ecdysozoa</taxon>
        <taxon>Nematoda</taxon>
        <taxon>Chromadorea</taxon>
        <taxon>Rhabditida</taxon>
        <taxon>Tylenchina</taxon>
        <taxon>Tylenchomorpha</taxon>
        <taxon>Tylenchoidea</taxon>
        <taxon>Meloidogynidae</taxon>
        <taxon>Meloidogyninae</taxon>
        <taxon>Meloidogyne</taxon>
    </lineage>
</organism>
<evidence type="ECO:0000256" key="3">
    <source>
        <dbReference type="SAM" id="Phobius"/>
    </source>
</evidence>
<evidence type="ECO:0000259" key="4">
    <source>
        <dbReference type="PROSITE" id="PS50004"/>
    </source>
</evidence>
<accession>A0A1I8BA97</accession>
<dbReference type="GO" id="GO:0005544">
    <property type="term" value="F:calcium-dependent phospholipid binding"/>
    <property type="evidence" value="ECO:0007669"/>
    <property type="project" value="TreeGrafter"/>
</dbReference>
<dbReference type="InterPro" id="IPR001565">
    <property type="entry name" value="Synaptotagmin"/>
</dbReference>
<dbReference type="SMART" id="SM00239">
    <property type="entry name" value="C2"/>
    <property type="match status" value="2"/>
</dbReference>
<dbReference type="Gene3D" id="2.60.40.150">
    <property type="entry name" value="C2 domain"/>
    <property type="match status" value="3"/>
</dbReference>
<dbReference type="GO" id="GO:0048791">
    <property type="term" value="P:calcium ion-regulated exocytosis of neurotransmitter"/>
    <property type="evidence" value="ECO:0007669"/>
    <property type="project" value="TreeGrafter"/>
</dbReference>
<feature type="region of interest" description="Disordered" evidence="2">
    <location>
        <begin position="1"/>
        <end position="146"/>
    </location>
</feature>
<keyword evidence="3" id="KW-0812">Transmembrane</keyword>
<dbReference type="PRINTS" id="PR00360">
    <property type="entry name" value="C2DOMAIN"/>
</dbReference>
<feature type="compositionally biased region" description="Basic and acidic residues" evidence="2">
    <location>
        <begin position="1"/>
        <end position="15"/>
    </location>
</feature>
<dbReference type="PANTHER" id="PTHR10024:SF227">
    <property type="entry name" value="SYNAPTOTAGMIN 1"/>
    <property type="match status" value="1"/>
</dbReference>
<reference evidence="6" key="1">
    <citation type="submission" date="2016-11" db="UniProtKB">
        <authorList>
            <consortium name="WormBaseParasite"/>
        </authorList>
    </citation>
    <scope>IDENTIFICATION</scope>
</reference>
<evidence type="ECO:0000256" key="1">
    <source>
        <dbReference type="ARBA" id="ARBA00022737"/>
    </source>
</evidence>
<dbReference type="InterPro" id="IPR000008">
    <property type="entry name" value="C2_dom"/>
</dbReference>
<feature type="domain" description="C2" evidence="4">
    <location>
        <begin position="407"/>
        <end position="530"/>
    </location>
</feature>
<dbReference type="FunFam" id="2.60.40.150:FF:000016">
    <property type="entry name" value="Synaptotagmin 1"/>
    <property type="match status" value="1"/>
</dbReference>
<dbReference type="GO" id="GO:0048488">
    <property type="term" value="P:synaptic vesicle endocytosis"/>
    <property type="evidence" value="ECO:0007669"/>
    <property type="project" value="TreeGrafter"/>
</dbReference>
<dbReference type="PANTHER" id="PTHR10024">
    <property type="entry name" value="SYNAPTOTAGMIN"/>
    <property type="match status" value="1"/>
</dbReference>
<dbReference type="WBParaSite" id="MhA1_Contig167.frz3.gene6">
    <property type="protein sequence ID" value="MhA1_Contig167.frz3.gene6"/>
    <property type="gene ID" value="MhA1_Contig167.frz3.gene6"/>
</dbReference>
<feature type="domain" description="C2" evidence="4">
    <location>
        <begin position="274"/>
        <end position="393"/>
    </location>
</feature>
<evidence type="ECO:0000256" key="2">
    <source>
        <dbReference type="SAM" id="MobiDB-lite"/>
    </source>
</evidence>
<proteinExistence type="predicted"/>
<dbReference type="PRINTS" id="PR00399">
    <property type="entry name" value="SYNAPTOTAGMN"/>
</dbReference>
<dbReference type="GO" id="GO:0005886">
    <property type="term" value="C:plasma membrane"/>
    <property type="evidence" value="ECO:0007669"/>
    <property type="project" value="TreeGrafter"/>
</dbReference>
<dbReference type="GO" id="GO:0005509">
    <property type="term" value="F:calcium ion binding"/>
    <property type="evidence" value="ECO:0007669"/>
    <property type="project" value="TreeGrafter"/>
</dbReference>
<dbReference type="PROSITE" id="PS50004">
    <property type="entry name" value="C2"/>
    <property type="match status" value="2"/>
</dbReference>
<feature type="compositionally biased region" description="Acidic residues" evidence="2">
    <location>
        <begin position="16"/>
        <end position="47"/>
    </location>
</feature>
<dbReference type="Pfam" id="PF00168">
    <property type="entry name" value="C2"/>
    <property type="match status" value="3"/>
</dbReference>
<dbReference type="GO" id="GO:0030672">
    <property type="term" value="C:synaptic vesicle membrane"/>
    <property type="evidence" value="ECO:0007669"/>
    <property type="project" value="TreeGrafter"/>
</dbReference>
<protein>
    <submittedName>
        <fullName evidence="6">Synaptotagmin</fullName>
    </submittedName>
</protein>
<feature type="compositionally biased region" description="Basic residues" evidence="2">
    <location>
        <begin position="66"/>
        <end position="75"/>
    </location>
</feature>
<dbReference type="GO" id="GO:0000149">
    <property type="term" value="F:SNARE binding"/>
    <property type="evidence" value="ECO:0007669"/>
    <property type="project" value="TreeGrafter"/>
</dbReference>
<dbReference type="Proteomes" id="UP000095281">
    <property type="component" value="Unplaced"/>
</dbReference>
<dbReference type="SUPFAM" id="SSF49562">
    <property type="entry name" value="C2 domain (Calcium/lipid-binding domain, CaLB)"/>
    <property type="match status" value="2"/>
</dbReference>
<feature type="transmembrane region" description="Helical" evidence="3">
    <location>
        <begin position="177"/>
        <end position="198"/>
    </location>
</feature>
<dbReference type="GO" id="GO:0030276">
    <property type="term" value="F:clathrin binding"/>
    <property type="evidence" value="ECO:0007669"/>
    <property type="project" value="TreeGrafter"/>
</dbReference>
<evidence type="ECO:0000313" key="5">
    <source>
        <dbReference type="Proteomes" id="UP000095281"/>
    </source>
</evidence>
<dbReference type="AlphaFoldDB" id="A0A1I8BA97"/>